<proteinExistence type="predicted"/>
<dbReference type="Proteomes" id="UP000000576">
    <property type="component" value="Chromosome"/>
</dbReference>
<evidence type="ECO:0000313" key="1">
    <source>
        <dbReference type="EMBL" id="AAM35513.1"/>
    </source>
</evidence>
<protein>
    <submittedName>
        <fullName evidence="1">Uncharacterized protein</fullName>
    </submittedName>
</protein>
<reference evidence="1 2" key="1">
    <citation type="journal article" date="2002" name="Nature">
        <title>Comparison of the genomes of two Xanthomonas pathogens with differing host specificities.</title>
        <authorList>
            <person name="da Silva A.C."/>
            <person name="Ferro J.A."/>
            <person name="Reinach F.C."/>
            <person name="Farah C.S."/>
            <person name="Furlan L.R."/>
            <person name="Quaggio R.B."/>
            <person name="Monteiro-Vitorello C.B."/>
            <person name="Van Sluys M.A."/>
            <person name="Almeida N.F."/>
            <person name="Alves L.M."/>
            <person name="do Amaral A.M."/>
            <person name="Bertolini M.C."/>
            <person name="Camargo L.E."/>
            <person name="Camarotte G."/>
            <person name="Cannavan F."/>
            <person name="Cardozo J."/>
            <person name="Chambergo F."/>
            <person name="Ciapina L.P."/>
            <person name="Cicarelli R.M."/>
            <person name="Coutinho L.L."/>
            <person name="Cursino-Santos J.R."/>
            <person name="El-Dorry H."/>
            <person name="Faria J.B."/>
            <person name="Ferreira A.J."/>
            <person name="Ferreira R.C."/>
            <person name="Ferro M.I."/>
            <person name="Formighieri E.F."/>
            <person name="Franco M.C."/>
            <person name="Greggio C.C."/>
            <person name="Gruber A."/>
            <person name="Katsuyama A.M."/>
            <person name="Kishi L.T."/>
            <person name="Leite R.P."/>
            <person name="Lemos E.G."/>
            <person name="Lemos M.V."/>
            <person name="Locali E.C."/>
            <person name="Machado M.A."/>
            <person name="Madeira A.M."/>
            <person name="Martinez-Rossi N.M."/>
            <person name="Martins E.C."/>
            <person name="Meidanis J."/>
            <person name="Menck C.F."/>
            <person name="Miyaki C.Y."/>
            <person name="Moon D.H."/>
            <person name="Moreira L.M."/>
            <person name="Novo M.T."/>
            <person name="Okura V.K."/>
            <person name="Oliveira M.C."/>
            <person name="Oliveira V.R."/>
            <person name="Pereira H.A."/>
            <person name="Rossi A."/>
            <person name="Sena J.A."/>
            <person name="Silva C."/>
            <person name="de Souza R.F."/>
            <person name="Spinola L.A."/>
            <person name="Takita M.A."/>
            <person name="Tamura R.E."/>
            <person name="Teixeira E.C."/>
            <person name="Tezza R.I."/>
            <person name="Trindade dos Santos M."/>
            <person name="Truffi D."/>
            <person name="Tsai S.M."/>
            <person name="White F.F."/>
            <person name="Setubal J.C."/>
            <person name="Kitajima J.P."/>
        </authorList>
    </citation>
    <scope>NUCLEOTIDE SEQUENCE [LARGE SCALE GENOMIC DNA]</scope>
    <source>
        <strain evidence="1 2">306</strain>
    </source>
</reference>
<dbReference type="AlphaFoldDB" id="A0AAI7ZD71"/>
<sequence length="178" mass="19437">MEGGKRGESDFMITDCAVTSSPSEYPLHCRLGRRKRPGAISSRWARRRRAIRERLAYGQCDLRSRCQDNESGSGQVPGVNRSNLPGRACAWRRPGDVTRTSGPLRGRRLSGPIASRASATGDACQPRACANAHAMPARGGCCHRPNRPSRCVARPLGACRRLPAVTSRCSPRRAKTRT</sequence>
<dbReference type="EMBL" id="AE008923">
    <property type="protein sequence ID" value="AAM35513.1"/>
    <property type="molecule type" value="Genomic_DNA"/>
</dbReference>
<gene>
    <name evidence="1" type="ordered locus">XAC0624</name>
</gene>
<dbReference type="KEGG" id="xac:XAC0624"/>
<accession>A0AAI7ZD71</accession>
<organism evidence="1 2">
    <name type="scientific">Xanthomonas axonopodis pv. citri (strain 306)</name>
    <dbReference type="NCBI Taxonomy" id="190486"/>
    <lineage>
        <taxon>Bacteria</taxon>
        <taxon>Pseudomonadati</taxon>
        <taxon>Pseudomonadota</taxon>
        <taxon>Gammaproteobacteria</taxon>
        <taxon>Lysobacterales</taxon>
        <taxon>Lysobacteraceae</taxon>
        <taxon>Xanthomonas</taxon>
    </lineage>
</organism>
<name>A0AAI7ZD71_XANAC</name>
<evidence type="ECO:0000313" key="2">
    <source>
        <dbReference type="Proteomes" id="UP000000576"/>
    </source>
</evidence>